<dbReference type="GO" id="GO:0030975">
    <property type="term" value="F:thiamine binding"/>
    <property type="evidence" value="ECO:0007669"/>
    <property type="project" value="UniProtKB-UniRule"/>
</dbReference>
<evidence type="ECO:0000259" key="8">
    <source>
        <dbReference type="SMART" id="SM00983"/>
    </source>
</evidence>
<feature type="domain" description="Thiamin pyrophosphokinase thiamin-binding" evidence="8">
    <location>
        <begin position="165"/>
        <end position="229"/>
    </location>
</feature>
<comment type="similarity">
    <text evidence="2 7">Belongs to the thiamine pyrophosphokinase family.</text>
</comment>
<organism evidence="9 10">
    <name type="scientific">Phycomyces blakesleeanus (strain ATCC 8743b / DSM 1359 / FGSC 10004 / NBRC 33097 / NRRL 1555)</name>
    <dbReference type="NCBI Taxonomy" id="763407"/>
    <lineage>
        <taxon>Eukaryota</taxon>
        <taxon>Fungi</taxon>
        <taxon>Fungi incertae sedis</taxon>
        <taxon>Mucoromycota</taxon>
        <taxon>Mucoromycotina</taxon>
        <taxon>Mucoromycetes</taxon>
        <taxon>Mucorales</taxon>
        <taxon>Phycomycetaceae</taxon>
        <taxon>Phycomyces</taxon>
    </lineage>
</organism>
<dbReference type="InterPro" id="IPR036371">
    <property type="entry name" value="TPK_B1-bd_sf"/>
</dbReference>
<dbReference type="PANTHER" id="PTHR13622">
    <property type="entry name" value="THIAMIN PYROPHOSPHOKINASE"/>
    <property type="match status" value="1"/>
</dbReference>
<dbReference type="AlphaFoldDB" id="A0A163EHV7"/>
<dbReference type="EMBL" id="KV440973">
    <property type="protein sequence ID" value="OAD78740.1"/>
    <property type="molecule type" value="Genomic_DNA"/>
</dbReference>
<dbReference type="SUPFAM" id="SSF63862">
    <property type="entry name" value="Thiamin pyrophosphokinase, substrate-binding domain"/>
    <property type="match status" value="1"/>
</dbReference>
<dbReference type="GO" id="GO:0016301">
    <property type="term" value="F:kinase activity"/>
    <property type="evidence" value="ECO:0007669"/>
    <property type="project" value="UniProtKB-UniRule"/>
</dbReference>
<gene>
    <name evidence="9" type="ORF">PHYBLDRAFT_163831</name>
</gene>
<keyword evidence="6 7" id="KW-0067">ATP-binding</keyword>
<evidence type="ECO:0000256" key="7">
    <source>
        <dbReference type="PIRNR" id="PIRNR031057"/>
    </source>
</evidence>
<dbReference type="SMART" id="SM00983">
    <property type="entry name" value="TPK_B1_binding"/>
    <property type="match status" value="1"/>
</dbReference>
<accession>A0A163EHV7</accession>
<keyword evidence="3 7" id="KW-0808">Transferase</keyword>
<dbReference type="Proteomes" id="UP000077315">
    <property type="component" value="Unassembled WGS sequence"/>
</dbReference>
<evidence type="ECO:0000313" key="9">
    <source>
        <dbReference type="EMBL" id="OAD78740.1"/>
    </source>
</evidence>
<protein>
    <recommendedName>
        <fullName evidence="7">Thiamine pyrophosphokinase</fullName>
        <ecNumber evidence="7">2.7.6.2</ecNumber>
    </recommendedName>
</protein>
<comment type="pathway">
    <text evidence="1 7">Cofactor biosynthesis; thiamine diphosphate biosynthesis; thiamine diphosphate from thiamine: step 1/1.</text>
</comment>
<keyword evidence="10" id="KW-1185">Reference proteome</keyword>
<evidence type="ECO:0000256" key="2">
    <source>
        <dbReference type="ARBA" id="ARBA00006785"/>
    </source>
</evidence>
<dbReference type="VEuPathDB" id="FungiDB:PHYBLDRAFT_163831"/>
<dbReference type="InterPro" id="IPR036759">
    <property type="entry name" value="TPK_catalytic_sf"/>
</dbReference>
<dbReference type="Gene3D" id="3.40.50.10240">
    <property type="entry name" value="Thiamin pyrophosphokinase, catalytic domain"/>
    <property type="match status" value="1"/>
</dbReference>
<name>A0A163EHV7_PHYB8</name>
<sequence length="252" mass="28094">MSKIFTSSILSPKGSSDKFCLIILNQPIKHVHLFERVWANATIRLCADGGSNRLYDAFENSPEKRNLYLPDEIIGDLDSIRSNGVKVTQVKDQESNDFLKCIALMEEKEIALGIKDLDVVAVSAIGGRFDQTIASINTLFLMNHKSDRKFILMSDENITILLDKGVHYLQCSEYEGPTCGIMPIGAPATLTTEGLKWNLDNTLCCFGGMVSTSNVITAEYVTIKTDSPVVWTSEIRPERIEKQLYANTKSYN</sequence>
<reference evidence="10" key="1">
    <citation type="submission" date="2015-06" db="EMBL/GenBank/DDBJ databases">
        <title>Expansion of signal transduction pathways in fungi by whole-genome duplication.</title>
        <authorList>
            <consortium name="DOE Joint Genome Institute"/>
            <person name="Corrochano L.M."/>
            <person name="Kuo A."/>
            <person name="Marcet-Houben M."/>
            <person name="Polaino S."/>
            <person name="Salamov A."/>
            <person name="Villalobos J.M."/>
            <person name="Alvarez M.I."/>
            <person name="Avalos J."/>
            <person name="Benito E.P."/>
            <person name="Benoit I."/>
            <person name="Burger G."/>
            <person name="Camino L.P."/>
            <person name="Canovas D."/>
            <person name="Cerda-Olmedo E."/>
            <person name="Cheng J.-F."/>
            <person name="Dominguez A."/>
            <person name="Elias M."/>
            <person name="Eslava A.P."/>
            <person name="Glaser F."/>
            <person name="Grimwood J."/>
            <person name="Gutierrez G."/>
            <person name="Heitman J."/>
            <person name="Henrissat B."/>
            <person name="Iturriaga E.A."/>
            <person name="Lang B.F."/>
            <person name="Lavin J.L."/>
            <person name="Lee S."/>
            <person name="Li W."/>
            <person name="Lindquist E."/>
            <person name="Lopez-Garcia S."/>
            <person name="Luque E.M."/>
            <person name="Marcos A.T."/>
            <person name="Martin J."/>
            <person name="McCluskey K."/>
            <person name="Medina H.R."/>
            <person name="Miralles-Duran A."/>
            <person name="Miyazaki A."/>
            <person name="Munoz-Torres E."/>
            <person name="Oguiza J.A."/>
            <person name="Ohm R."/>
            <person name="Olmedo M."/>
            <person name="Orejas M."/>
            <person name="Ortiz-Castellanos L."/>
            <person name="Pisabarro A.G."/>
            <person name="Rodriguez-Romero J."/>
            <person name="Ruiz-Herrera J."/>
            <person name="Ruiz-Vazquez R."/>
            <person name="Sanz C."/>
            <person name="Schackwitz W."/>
            <person name="Schmutz J."/>
            <person name="Shahriari M."/>
            <person name="Shelest E."/>
            <person name="Silva-Franco F."/>
            <person name="Soanes D."/>
            <person name="Syed K."/>
            <person name="Tagua V.G."/>
            <person name="Talbot N.J."/>
            <person name="Thon M."/>
            <person name="De vries R.P."/>
            <person name="Wiebenga A."/>
            <person name="Yadav J.S."/>
            <person name="Braun E.L."/>
            <person name="Baker S."/>
            <person name="Garre V."/>
            <person name="Horwitz B."/>
            <person name="Torres-Martinez S."/>
            <person name="Idnurm A."/>
            <person name="Herrera-Estrella A."/>
            <person name="Gabaldon T."/>
            <person name="Grigoriev I.V."/>
        </authorList>
    </citation>
    <scope>NUCLEOTIDE SEQUENCE [LARGE SCALE GENOMIC DNA]</scope>
    <source>
        <strain evidence="10">NRRL 1555(-)</strain>
    </source>
</reference>
<dbReference type="InterPro" id="IPR007373">
    <property type="entry name" value="Thiamin_PyroPKinase_B1-bd"/>
</dbReference>
<evidence type="ECO:0000256" key="1">
    <source>
        <dbReference type="ARBA" id="ARBA00005078"/>
    </source>
</evidence>
<dbReference type="CDD" id="cd07995">
    <property type="entry name" value="TPK"/>
    <property type="match status" value="1"/>
</dbReference>
<dbReference type="NCBIfam" id="TIGR01378">
    <property type="entry name" value="thi_PPkinase"/>
    <property type="match status" value="1"/>
</dbReference>
<dbReference type="STRING" id="763407.A0A163EHV7"/>
<dbReference type="GeneID" id="28995783"/>
<dbReference type="GO" id="GO:0005524">
    <property type="term" value="F:ATP binding"/>
    <property type="evidence" value="ECO:0007669"/>
    <property type="project" value="UniProtKB-UniRule"/>
</dbReference>
<dbReference type="InterPro" id="IPR016966">
    <property type="entry name" value="Thiamin_pyrophosphokinase_euk"/>
</dbReference>
<evidence type="ECO:0000313" key="10">
    <source>
        <dbReference type="Proteomes" id="UP000077315"/>
    </source>
</evidence>
<dbReference type="PIRSF" id="PIRSF031057">
    <property type="entry name" value="Thiamin_pyrophosphokinase"/>
    <property type="match status" value="1"/>
</dbReference>
<dbReference type="EC" id="2.7.6.2" evidence="7"/>
<dbReference type="GO" id="GO:0006772">
    <property type="term" value="P:thiamine metabolic process"/>
    <property type="evidence" value="ECO:0007669"/>
    <property type="project" value="InterPro"/>
</dbReference>
<comment type="catalytic activity">
    <reaction evidence="7">
        <text>thiamine + ATP = thiamine diphosphate + AMP + H(+)</text>
        <dbReference type="Rhea" id="RHEA:11576"/>
        <dbReference type="ChEBI" id="CHEBI:15378"/>
        <dbReference type="ChEBI" id="CHEBI:18385"/>
        <dbReference type="ChEBI" id="CHEBI:30616"/>
        <dbReference type="ChEBI" id="CHEBI:58937"/>
        <dbReference type="ChEBI" id="CHEBI:456215"/>
    </reaction>
</comment>
<dbReference type="OrthoDB" id="25149at2759"/>
<dbReference type="PANTHER" id="PTHR13622:SF8">
    <property type="entry name" value="THIAMIN PYROPHOSPHOKINASE 1"/>
    <property type="match status" value="1"/>
</dbReference>
<evidence type="ECO:0000256" key="6">
    <source>
        <dbReference type="ARBA" id="ARBA00022840"/>
    </source>
</evidence>
<dbReference type="InParanoid" id="A0A163EHV7"/>
<dbReference type="UniPathway" id="UPA00060">
    <property type="reaction ID" value="UER00597"/>
</dbReference>
<dbReference type="Pfam" id="PF04265">
    <property type="entry name" value="TPK_B1_binding"/>
    <property type="match status" value="1"/>
</dbReference>
<proteinExistence type="inferred from homology"/>
<dbReference type="RefSeq" id="XP_018296780.1">
    <property type="nucleotide sequence ID" value="XM_018434877.1"/>
</dbReference>
<dbReference type="SUPFAM" id="SSF63999">
    <property type="entry name" value="Thiamin pyrophosphokinase, catalytic domain"/>
    <property type="match status" value="1"/>
</dbReference>
<keyword evidence="5 7" id="KW-0418">Kinase</keyword>
<keyword evidence="4 7" id="KW-0547">Nucleotide-binding</keyword>
<dbReference type="GO" id="GO:0009229">
    <property type="term" value="P:thiamine diphosphate biosynthetic process"/>
    <property type="evidence" value="ECO:0007669"/>
    <property type="project" value="UniProtKB-UniRule"/>
</dbReference>
<dbReference type="GO" id="GO:0004788">
    <property type="term" value="F:thiamine diphosphokinase activity"/>
    <property type="evidence" value="ECO:0007669"/>
    <property type="project" value="UniProtKB-UniRule"/>
</dbReference>
<evidence type="ECO:0000256" key="3">
    <source>
        <dbReference type="ARBA" id="ARBA00022679"/>
    </source>
</evidence>
<evidence type="ECO:0000256" key="5">
    <source>
        <dbReference type="ARBA" id="ARBA00022777"/>
    </source>
</evidence>
<dbReference type="Pfam" id="PF04263">
    <property type="entry name" value="TPK_catalytic"/>
    <property type="match status" value="1"/>
</dbReference>
<dbReference type="InterPro" id="IPR007371">
    <property type="entry name" value="TPK_catalytic"/>
</dbReference>
<dbReference type="InterPro" id="IPR006282">
    <property type="entry name" value="Thi_PPkinase"/>
</dbReference>
<evidence type="ECO:0000256" key="4">
    <source>
        <dbReference type="ARBA" id="ARBA00022741"/>
    </source>
</evidence>